<name>A0A2A2K545_9BILA</name>
<sequence>MDAYACGLVQRHCAAPVHLRRGIRAELCRRPGIPLFKAAVSISGSASGRGSIMSDPVTYFWIALVAILLLVDLWAIISVFRSDKSDGVKVLWSLLLVVFPVVGLAIWGVAGPRGIKRGTGPTSPEHSKG</sequence>
<feature type="domain" description="Cardiolipin synthase N-terminal" evidence="7">
    <location>
        <begin position="71"/>
        <end position="111"/>
    </location>
</feature>
<gene>
    <name evidence="8" type="ORF">WR25_20605</name>
</gene>
<keyword evidence="4 6" id="KW-1133">Transmembrane helix</keyword>
<comment type="caution">
    <text evidence="8">The sequence shown here is derived from an EMBL/GenBank/DDBJ whole genome shotgun (WGS) entry which is preliminary data.</text>
</comment>
<dbReference type="EMBL" id="LIAE01009624">
    <property type="protein sequence ID" value="PAV69035.1"/>
    <property type="molecule type" value="Genomic_DNA"/>
</dbReference>
<dbReference type="GO" id="GO:0005886">
    <property type="term" value="C:plasma membrane"/>
    <property type="evidence" value="ECO:0007669"/>
    <property type="project" value="UniProtKB-SubCell"/>
</dbReference>
<dbReference type="InterPro" id="IPR027379">
    <property type="entry name" value="CLS_N"/>
</dbReference>
<dbReference type="Pfam" id="PF13396">
    <property type="entry name" value="PLDc_N"/>
    <property type="match status" value="1"/>
</dbReference>
<accession>A0A2A2K545</accession>
<evidence type="ECO:0000256" key="6">
    <source>
        <dbReference type="SAM" id="Phobius"/>
    </source>
</evidence>
<dbReference type="OrthoDB" id="5193244at2759"/>
<proteinExistence type="predicted"/>
<keyword evidence="5 6" id="KW-0472">Membrane</keyword>
<protein>
    <recommendedName>
        <fullName evidence="7">Cardiolipin synthase N-terminal domain-containing protein</fullName>
    </recommendedName>
</protein>
<keyword evidence="3 6" id="KW-0812">Transmembrane</keyword>
<keyword evidence="2" id="KW-1003">Cell membrane</keyword>
<evidence type="ECO:0000256" key="4">
    <source>
        <dbReference type="ARBA" id="ARBA00022989"/>
    </source>
</evidence>
<feature type="transmembrane region" description="Helical" evidence="6">
    <location>
        <begin position="92"/>
        <end position="110"/>
    </location>
</feature>
<dbReference type="AlphaFoldDB" id="A0A2A2K545"/>
<evidence type="ECO:0000259" key="7">
    <source>
        <dbReference type="Pfam" id="PF13396"/>
    </source>
</evidence>
<evidence type="ECO:0000313" key="9">
    <source>
        <dbReference type="Proteomes" id="UP000218231"/>
    </source>
</evidence>
<reference evidence="8 9" key="1">
    <citation type="journal article" date="2017" name="Curr. Biol.">
        <title>Genome architecture and evolution of a unichromosomal asexual nematode.</title>
        <authorList>
            <person name="Fradin H."/>
            <person name="Zegar C."/>
            <person name="Gutwein M."/>
            <person name="Lucas J."/>
            <person name="Kovtun M."/>
            <person name="Corcoran D."/>
            <person name="Baugh L.R."/>
            <person name="Kiontke K."/>
            <person name="Gunsalus K."/>
            <person name="Fitch D.H."/>
            <person name="Piano F."/>
        </authorList>
    </citation>
    <scope>NUCLEOTIDE SEQUENCE [LARGE SCALE GENOMIC DNA]</scope>
    <source>
        <strain evidence="8">PF1309</strain>
    </source>
</reference>
<keyword evidence="9" id="KW-1185">Reference proteome</keyword>
<evidence type="ECO:0000256" key="5">
    <source>
        <dbReference type="ARBA" id="ARBA00023136"/>
    </source>
</evidence>
<comment type="subcellular location">
    <subcellularLocation>
        <location evidence="1">Cell membrane</location>
        <topology evidence="1">Multi-pass membrane protein</topology>
    </subcellularLocation>
</comment>
<dbReference type="Proteomes" id="UP000218231">
    <property type="component" value="Unassembled WGS sequence"/>
</dbReference>
<evidence type="ECO:0000256" key="2">
    <source>
        <dbReference type="ARBA" id="ARBA00022475"/>
    </source>
</evidence>
<evidence type="ECO:0000256" key="3">
    <source>
        <dbReference type="ARBA" id="ARBA00022692"/>
    </source>
</evidence>
<feature type="transmembrane region" description="Helical" evidence="6">
    <location>
        <begin position="59"/>
        <end position="80"/>
    </location>
</feature>
<organism evidence="8 9">
    <name type="scientific">Diploscapter pachys</name>
    <dbReference type="NCBI Taxonomy" id="2018661"/>
    <lineage>
        <taxon>Eukaryota</taxon>
        <taxon>Metazoa</taxon>
        <taxon>Ecdysozoa</taxon>
        <taxon>Nematoda</taxon>
        <taxon>Chromadorea</taxon>
        <taxon>Rhabditida</taxon>
        <taxon>Rhabditina</taxon>
        <taxon>Rhabditomorpha</taxon>
        <taxon>Rhabditoidea</taxon>
        <taxon>Rhabditidae</taxon>
        <taxon>Diploscapter</taxon>
    </lineage>
</organism>
<evidence type="ECO:0000313" key="8">
    <source>
        <dbReference type="EMBL" id="PAV69035.1"/>
    </source>
</evidence>
<evidence type="ECO:0000256" key="1">
    <source>
        <dbReference type="ARBA" id="ARBA00004651"/>
    </source>
</evidence>